<gene>
    <name evidence="4" type="ORF">AMORRO_LOCUS13257</name>
</gene>
<dbReference type="SUPFAM" id="SSF54427">
    <property type="entry name" value="NTF2-like"/>
    <property type="match status" value="1"/>
</dbReference>
<evidence type="ECO:0000256" key="2">
    <source>
        <dbReference type="ARBA" id="ARBA00022946"/>
    </source>
</evidence>
<feature type="non-terminal residue" evidence="4">
    <location>
        <position position="278"/>
    </location>
</feature>
<name>A0A9N9I4H7_9GLOM</name>
<evidence type="ECO:0000256" key="3">
    <source>
        <dbReference type="ARBA" id="ARBA00023128"/>
    </source>
</evidence>
<dbReference type="PANTHER" id="PTHR28554:SF1">
    <property type="entry name" value="LARGE RIBOSOMAL SUBUNIT PROTEIN ML45"/>
    <property type="match status" value="1"/>
</dbReference>
<keyword evidence="5" id="KW-1185">Reference proteome</keyword>
<accession>A0A9N9I4H7</accession>
<protein>
    <submittedName>
        <fullName evidence="4">9141_t:CDS:1</fullName>
    </submittedName>
</protein>
<keyword evidence="2" id="KW-0809">Transit peptide</keyword>
<dbReference type="Proteomes" id="UP000789342">
    <property type="component" value="Unassembled WGS sequence"/>
</dbReference>
<sequence>IILNMRTTLLAVCRDESLRVSRVRKTDLFYPRGSRFFPGLLIARNYTAIDVGSDSPTSMGYESVENLGVIDPYCSPSKWPSFFSRDFFRTLREYLLNKGKNLQHRVRFMSAKEGGLIGKVEALEMYTEMNKQYSLGNLKALRNLVSDPIKKIFFFHYDLQRGVKKKLKFELKNHREYDGKIYWQIHGDAKKPKYECIRYNKGEDFSVVQSILKLHTKQSLAIFNRNGKLIGGNPLKVYDVIEYVAFQRRMIDKKKGISEGWKINGYYSRDLPKFAANS</sequence>
<reference evidence="4" key="1">
    <citation type="submission" date="2021-06" db="EMBL/GenBank/DDBJ databases">
        <authorList>
            <person name="Kallberg Y."/>
            <person name="Tangrot J."/>
            <person name="Rosling A."/>
        </authorList>
    </citation>
    <scope>NUCLEOTIDE SEQUENCE</scope>
    <source>
        <strain evidence="4">CL551</strain>
    </source>
</reference>
<dbReference type="InterPro" id="IPR051975">
    <property type="entry name" value="mtLSU_mL45"/>
</dbReference>
<keyword evidence="3" id="KW-0496">Mitochondrion</keyword>
<dbReference type="EMBL" id="CAJVPV010022056">
    <property type="protein sequence ID" value="CAG8719705.1"/>
    <property type="molecule type" value="Genomic_DNA"/>
</dbReference>
<comment type="caution">
    <text evidence="4">The sequence shown here is derived from an EMBL/GenBank/DDBJ whole genome shotgun (WGS) entry which is preliminary data.</text>
</comment>
<dbReference type="OrthoDB" id="19619at2759"/>
<dbReference type="GO" id="GO:0005739">
    <property type="term" value="C:mitochondrion"/>
    <property type="evidence" value="ECO:0007669"/>
    <property type="project" value="UniProtKB-SubCell"/>
</dbReference>
<evidence type="ECO:0000313" key="4">
    <source>
        <dbReference type="EMBL" id="CAG8719705.1"/>
    </source>
</evidence>
<evidence type="ECO:0000256" key="1">
    <source>
        <dbReference type="ARBA" id="ARBA00004173"/>
    </source>
</evidence>
<evidence type="ECO:0000313" key="5">
    <source>
        <dbReference type="Proteomes" id="UP000789342"/>
    </source>
</evidence>
<comment type="subcellular location">
    <subcellularLocation>
        <location evidence="1">Mitochondrion</location>
    </subcellularLocation>
</comment>
<dbReference type="AlphaFoldDB" id="A0A9N9I4H7"/>
<dbReference type="Gene3D" id="3.10.450.240">
    <property type="match status" value="1"/>
</dbReference>
<dbReference type="InterPro" id="IPR032710">
    <property type="entry name" value="NTF2-like_dom_sf"/>
</dbReference>
<organism evidence="4 5">
    <name type="scientific">Acaulospora morrowiae</name>
    <dbReference type="NCBI Taxonomy" id="94023"/>
    <lineage>
        <taxon>Eukaryota</taxon>
        <taxon>Fungi</taxon>
        <taxon>Fungi incertae sedis</taxon>
        <taxon>Mucoromycota</taxon>
        <taxon>Glomeromycotina</taxon>
        <taxon>Glomeromycetes</taxon>
        <taxon>Diversisporales</taxon>
        <taxon>Acaulosporaceae</taxon>
        <taxon>Acaulospora</taxon>
    </lineage>
</organism>
<proteinExistence type="predicted"/>
<dbReference type="PANTHER" id="PTHR28554">
    <property type="entry name" value="39S RIBOSOMAL PROTEIN L45, MITOCHONDRIAL"/>
    <property type="match status" value="1"/>
</dbReference>